<reference evidence="1" key="1">
    <citation type="journal article" date="2021" name="Proc. Natl. Acad. Sci. U.S.A.">
        <title>A Catalog of Tens of Thousands of Viruses from Human Metagenomes Reveals Hidden Associations with Chronic Diseases.</title>
        <authorList>
            <person name="Tisza M.J."/>
            <person name="Buck C.B."/>
        </authorList>
    </citation>
    <scope>NUCLEOTIDE SEQUENCE</scope>
    <source>
        <strain evidence="1">CtYh54</strain>
    </source>
</reference>
<sequence length="35" mass="4203">MKRFPKITTLHYMKDKALCERTKSQLGVEFICIWS</sequence>
<dbReference type="EMBL" id="BK014884">
    <property type="protein sequence ID" value="DAD80584.1"/>
    <property type="molecule type" value="Genomic_DNA"/>
</dbReference>
<name>A0A8S5MEI0_9CAUD</name>
<organism evidence="1">
    <name type="scientific">Siphoviridae sp. ctYh54</name>
    <dbReference type="NCBI Taxonomy" id="2826379"/>
    <lineage>
        <taxon>Viruses</taxon>
        <taxon>Duplodnaviria</taxon>
        <taxon>Heunggongvirae</taxon>
        <taxon>Uroviricota</taxon>
        <taxon>Caudoviricetes</taxon>
    </lineage>
</organism>
<proteinExistence type="predicted"/>
<accession>A0A8S5MEI0</accession>
<evidence type="ECO:0000313" key="1">
    <source>
        <dbReference type="EMBL" id="DAD80584.1"/>
    </source>
</evidence>
<protein>
    <submittedName>
        <fullName evidence="1">Uncharacterized protein</fullName>
    </submittedName>
</protein>